<dbReference type="SFLD" id="SFLDG01118">
    <property type="entry name" value="activating_enzymes__group_2"/>
    <property type="match status" value="1"/>
</dbReference>
<keyword evidence="7" id="KW-0408">Iron</keyword>
<dbReference type="Gene3D" id="3.30.70.20">
    <property type="match status" value="1"/>
</dbReference>
<evidence type="ECO:0000259" key="10">
    <source>
        <dbReference type="PROSITE" id="PS51918"/>
    </source>
</evidence>
<evidence type="ECO:0000256" key="4">
    <source>
        <dbReference type="ARBA" id="ARBA00022691"/>
    </source>
</evidence>
<dbReference type="SFLD" id="SFLDG01066">
    <property type="entry name" value="organic_radical-activating_enz"/>
    <property type="match status" value="1"/>
</dbReference>
<gene>
    <name evidence="11" type="primary">tutE</name>
</gene>
<evidence type="ECO:0000256" key="3">
    <source>
        <dbReference type="ARBA" id="ARBA00022485"/>
    </source>
</evidence>
<organism evidence="11">
    <name type="scientific">Thauera aromatica</name>
    <dbReference type="NCBI Taxonomy" id="59405"/>
    <lineage>
        <taxon>Bacteria</taxon>
        <taxon>Pseudomonadati</taxon>
        <taxon>Pseudomonadota</taxon>
        <taxon>Betaproteobacteria</taxon>
        <taxon>Rhodocyclales</taxon>
        <taxon>Zoogloeaceae</taxon>
        <taxon>Thauera</taxon>
    </lineage>
</organism>
<comment type="similarity">
    <text evidence="2">Belongs to the organic radical-activating enzymes family.</text>
</comment>
<evidence type="ECO:0000256" key="2">
    <source>
        <dbReference type="ARBA" id="ARBA00009777"/>
    </source>
</evidence>
<dbReference type="InterPro" id="IPR017900">
    <property type="entry name" value="4Fe4S_Fe_S_CS"/>
</dbReference>
<accession>O68393</accession>
<dbReference type="PROSITE" id="PS51918">
    <property type="entry name" value="RADICAL_SAM"/>
    <property type="match status" value="1"/>
</dbReference>
<dbReference type="AlphaFoldDB" id="O68393"/>
<dbReference type="SFLD" id="SFLDS00029">
    <property type="entry name" value="Radical_SAM"/>
    <property type="match status" value="1"/>
</dbReference>
<evidence type="ECO:0000256" key="8">
    <source>
        <dbReference type="ARBA" id="ARBA00023014"/>
    </source>
</evidence>
<dbReference type="InterPro" id="IPR058240">
    <property type="entry name" value="rSAM_sf"/>
</dbReference>
<dbReference type="InterPro" id="IPR001989">
    <property type="entry name" value="Radical_activat_CS"/>
</dbReference>
<keyword evidence="4" id="KW-0949">S-adenosyl-L-methionine</keyword>
<dbReference type="InterPro" id="IPR017896">
    <property type="entry name" value="4Fe4S_Fe-S-bd"/>
</dbReference>
<dbReference type="PROSITE" id="PS51379">
    <property type="entry name" value="4FE4S_FER_2"/>
    <property type="match status" value="2"/>
</dbReference>
<dbReference type="NCBIfam" id="TIGR02494">
    <property type="entry name" value="PFLE_PFLC"/>
    <property type="match status" value="1"/>
</dbReference>
<protein>
    <submittedName>
        <fullName evidence="11">TutE</fullName>
    </submittedName>
</protein>
<feature type="domain" description="4Fe-4S ferredoxin-type" evidence="9">
    <location>
        <begin position="89"/>
        <end position="118"/>
    </location>
</feature>
<name>O68393_THAAR</name>
<dbReference type="CDD" id="cd01335">
    <property type="entry name" value="Radical_SAM"/>
    <property type="match status" value="1"/>
</dbReference>
<evidence type="ECO:0000259" key="9">
    <source>
        <dbReference type="PROSITE" id="PS51379"/>
    </source>
</evidence>
<sequence length="375" mass="41254">MVVVDRPPPPDLGGGVIVRNECSHSEPIDTGRMTFPTCDSGADVKIPLVTEIQRFSLQDGPGFRTTVFLKGCPLRCPWCHNPETQKVGKEYYYNRDRCVSCGRCATVCPTGASQLLDGPGASQVLKLDRSKCINCMRCVAVCLTGSRDSVGMEMTLDEILREVLSDEPFYRNSGGGVTISGGDPLFHPAFTLELARKIKERGVHVAIETSCFPKKWATIQPLLKLVDLFIVDLKSLNRKKHEETVGWPLQPILDNIEHLIQAKANIRIHIPVIPGFNDSPMDFEDYIAYLGRHAAQLDGVDILNYHVYGEGKYRSLGRENEYQYFGVEENPPEKVVPLAKGLKLAGITSVTIGGLVGITADRHKSSRDAGTGCIA</sequence>
<dbReference type="PANTHER" id="PTHR30352:SF4">
    <property type="entry name" value="PYRUVATE FORMATE-LYASE 2-ACTIVATING ENZYME"/>
    <property type="match status" value="1"/>
</dbReference>
<dbReference type="Gene3D" id="3.20.20.70">
    <property type="entry name" value="Aldolase class I"/>
    <property type="match status" value="1"/>
</dbReference>
<dbReference type="Pfam" id="PF04055">
    <property type="entry name" value="Radical_SAM"/>
    <property type="match status" value="1"/>
</dbReference>
<dbReference type="InterPro" id="IPR013785">
    <property type="entry name" value="Aldolase_TIM"/>
</dbReference>
<evidence type="ECO:0000256" key="6">
    <source>
        <dbReference type="ARBA" id="ARBA00023002"/>
    </source>
</evidence>
<dbReference type="InterPro" id="IPR034457">
    <property type="entry name" value="Organic_radical-activating"/>
</dbReference>
<dbReference type="GO" id="GO:0016491">
    <property type="term" value="F:oxidoreductase activity"/>
    <property type="evidence" value="ECO:0007669"/>
    <property type="project" value="UniProtKB-KW"/>
</dbReference>
<keyword evidence="6" id="KW-0560">Oxidoreductase</keyword>
<dbReference type="Pfam" id="PF13237">
    <property type="entry name" value="Fer4_10"/>
    <property type="match status" value="1"/>
</dbReference>
<dbReference type="GO" id="GO:0046872">
    <property type="term" value="F:metal ion binding"/>
    <property type="evidence" value="ECO:0007669"/>
    <property type="project" value="UniProtKB-KW"/>
</dbReference>
<feature type="domain" description="Radical SAM core" evidence="10">
    <location>
        <begin position="58"/>
        <end position="345"/>
    </location>
</feature>
<dbReference type="InterPro" id="IPR007197">
    <property type="entry name" value="rSAM"/>
</dbReference>
<dbReference type="PANTHER" id="PTHR30352">
    <property type="entry name" value="PYRUVATE FORMATE-LYASE-ACTIVATING ENZYME"/>
    <property type="match status" value="1"/>
</dbReference>
<dbReference type="InterPro" id="IPR023880">
    <property type="entry name" value="Benzylsucc_Synthase_activating"/>
</dbReference>
<dbReference type="InterPro" id="IPR040074">
    <property type="entry name" value="BssD/PflA/YjjW"/>
</dbReference>
<keyword evidence="5" id="KW-0479">Metal-binding</keyword>
<evidence type="ECO:0000256" key="1">
    <source>
        <dbReference type="ARBA" id="ARBA00001966"/>
    </source>
</evidence>
<evidence type="ECO:0000313" key="11">
    <source>
        <dbReference type="EMBL" id="AAC38452.1"/>
    </source>
</evidence>
<comment type="cofactor">
    <cofactor evidence="1">
        <name>[4Fe-4S] cluster</name>
        <dbReference type="ChEBI" id="CHEBI:49883"/>
    </cofactor>
</comment>
<reference evidence="11" key="2">
    <citation type="journal article" date="2000" name="Appl. Environ. Microbiol.">
        <title>Transcriptional analysis of the tutE tutFDGH gene cluster from Thauera aromatica strain T1.</title>
        <authorList>
            <person name="Coschigano P.W."/>
        </authorList>
    </citation>
    <scope>NUCLEOTIDE SEQUENCE</scope>
    <source>
        <strain evidence="11">T1</strain>
    </source>
</reference>
<feature type="domain" description="4Fe-4S ferredoxin-type" evidence="9">
    <location>
        <begin position="123"/>
        <end position="152"/>
    </location>
</feature>
<dbReference type="PROSITE" id="PS01087">
    <property type="entry name" value="RADICAL_ACTIVATING"/>
    <property type="match status" value="1"/>
</dbReference>
<reference evidence="11" key="1">
    <citation type="journal article" date="1998" name="Appl. Environ. Microbiol.">
        <title>Identification and analysis of genes involved in anaerobic toluene metabolism by strain T1: putative role of a glycine free radical.</title>
        <authorList>
            <person name="Coschigano P.W."/>
            <person name="Wehrman T.S."/>
            <person name="Young L.Y."/>
        </authorList>
    </citation>
    <scope>NUCLEOTIDE SEQUENCE</scope>
    <source>
        <strain evidence="11">T1</strain>
    </source>
</reference>
<dbReference type="SUPFAM" id="SSF54862">
    <property type="entry name" value="4Fe-4S ferredoxins"/>
    <property type="match status" value="1"/>
</dbReference>
<keyword evidence="8" id="KW-0411">Iron-sulfur</keyword>
<proteinExistence type="inferred from homology"/>
<dbReference type="NCBIfam" id="TIGR04003">
    <property type="entry name" value="rSAM_BssD"/>
    <property type="match status" value="1"/>
</dbReference>
<evidence type="ECO:0000256" key="7">
    <source>
        <dbReference type="ARBA" id="ARBA00023004"/>
    </source>
</evidence>
<evidence type="ECO:0000256" key="5">
    <source>
        <dbReference type="ARBA" id="ARBA00022723"/>
    </source>
</evidence>
<dbReference type="EMBL" id="AF113168">
    <property type="protein sequence ID" value="AAC38452.1"/>
    <property type="molecule type" value="Genomic_DNA"/>
</dbReference>
<keyword evidence="3" id="KW-0004">4Fe-4S</keyword>
<dbReference type="PROSITE" id="PS00198">
    <property type="entry name" value="4FE4S_FER_1"/>
    <property type="match status" value="1"/>
</dbReference>
<dbReference type="GO" id="GO:0051539">
    <property type="term" value="F:4 iron, 4 sulfur cluster binding"/>
    <property type="evidence" value="ECO:0007669"/>
    <property type="project" value="UniProtKB-KW"/>
</dbReference>
<dbReference type="SUPFAM" id="SSF102114">
    <property type="entry name" value="Radical SAM enzymes"/>
    <property type="match status" value="1"/>
</dbReference>